<organism evidence="1 2">
    <name type="scientific">Paxillus rubicundulus Ve08.2h10</name>
    <dbReference type="NCBI Taxonomy" id="930991"/>
    <lineage>
        <taxon>Eukaryota</taxon>
        <taxon>Fungi</taxon>
        <taxon>Dikarya</taxon>
        <taxon>Basidiomycota</taxon>
        <taxon>Agaricomycotina</taxon>
        <taxon>Agaricomycetes</taxon>
        <taxon>Agaricomycetidae</taxon>
        <taxon>Boletales</taxon>
        <taxon>Paxilineae</taxon>
        <taxon>Paxillaceae</taxon>
        <taxon>Paxillus</taxon>
    </lineage>
</organism>
<protein>
    <submittedName>
        <fullName evidence="1">Uncharacterized protein</fullName>
    </submittedName>
</protein>
<gene>
    <name evidence="1" type="ORF">PAXRUDRAFT_831034</name>
</gene>
<accession>A0A0D0DJC9</accession>
<evidence type="ECO:0000313" key="1">
    <source>
        <dbReference type="EMBL" id="KIK91203.1"/>
    </source>
</evidence>
<dbReference type="InParanoid" id="A0A0D0DJC9"/>
<dbReference type="HOGENOM" id="CLU_2961521_0_0_1"/>
<sequence>MQCQGCLFALMPEYSKHLGWNDRCSSWEEGCRISLYLQFAYKNMEARSRQVAWLGKAKR</sequence>
<reference evidence="1 2" key="1">
    <citation type="submission" date="2014-04" db="EMBL/GenBank/DDBJ databases">
        <authorList>
            <consortium name="DOE Joint Genome Institute"/>
            <person name="Kuo A."/>
            <person name="Kohler A."/>
            <person name="Jargeat P."/>
            <person name="Nagy L.G."/>
            <person name="Floudas D."/>
            <person name="Copeland A."/>
            <person name="Barry K.W."/>
            <person name="Cichocki N."/>
            <person name="Veneault-Fourrey C."/>
            <person name="LaButti K."/>
            <person name="Lindquist E.A."/>
            <person name="Lipzen A."/>
            <person name="Lundell T."/>
            <person name="Morin E."/>
            <person name="Murat C."/>
            <person name="Sun H."/>
            <person name="Tunlid A."/>
            <person name="Henrissat B."/>
            <person name="Grigoriev I.V."/>
            <person name="Hibbett D.S."/>
            <person name="Martin F."/>
            <person name="Nordberg H.P."/>
            <person name="Cantor M.N."/>
            <person name="Hua S.X."/>
        </authorList>
    </citation>
    <scope>NUCLEOTIDE SEQUENCE [LARGE SCALE GENOMIC DNA]</scope>
    <source>
        <strain evidence="1 2">Ve08.2h10</strain>
    </source>
</reference>
<dbReference type="EMBL" id="KN825415">
    <property type="protein sequence ID" value="KIK91203.1"/>
    <property type="molecule type" value="Genomic_DNA"/>
</dbReference>
<dbReference type="AlphaFoldDB" id="A0A0D0DJC9"/>
<reference evidence="2" key="2">
    <citation type="submission" date="2015-01" db="EMBL/GenBank/DDBJ databases">
        <title>Evolutionary Origins and Diversification of the Mycorrhizal Mutualists.</title>
        <authorList>
            <consortium name="DOE Joint Genome Institute"/>
            <consortium name="Mycorrhizal Genomics Consortium"/>
            <person name="Kohler A."/>
            <person name="Kuo A."/>
            <person name="Nagy L.G."/>
            <person name="Floudas D."/>
            <person name="Copeland A."/>
            <person name="Barry K.W."/>
            <person name="Cichocki N."/>
            <person name="Veneault-Fourrey C."/>
            <person name="LaButti K."/>
            <person name="Lindquist E.A."/>
            <person name="Lipzen A."/>
            <person name="Lundell T."/>
            <person name="Morin E."/>
            <person name="Murat C."/>
            <person name="Riley R."/>
            <person name="Ohm R."/>
            <person name="Sun H."/>
            <person name="Tunlid A."/>
            <person name="Henrissat B."/>
            <person name="Grigoriev I.V."/>
            <person name="Hibbett D.S."/>
            <person name="Martin F."/>
        </authorList>
    </citation>
    <scope>NUCLEOTIDE SEQUENCE [LARGE SCALE GENOMIC DNA]</scope>
    <source>
        <strain evidence="2">Ve08.2h10</strain>
    </source>
</reference>
<keyword evidence="2" id="KW-1185">Reference proteome</keyword>
<name>A0A0D0DJC9_9AGAM</name>
<proteinExistence type="predicted"/>
<dbReference type="Proteomes" id="UP000054538">
    <property type="component" value="Unassembled WGS sequence"/>
</dbReference>
<evidence type="ECO:0000313" key="2">
    <source>
        <dbReference type="Proteomes" id="UP000054538"/>
    </source>
</evidence>